<sequence>MHINEALSQHYRRSCTKGHSADDSGAALAARRSGVRWKMCAKRVRQRTIVYCADTTCAVVGCETMCA</sequence>
<keyword evidence="2" id="KW-1185">Reference proteome</keyword>
<dbReference type="EMBL" id="KQ459590">
    <property type="protein sequence ID" value="KPI97136.1"/>
    <property type="molecule type" value="Genomic_DNA"/>
</dbReference>
<dbReference type="Proteomes" id="UP000053268">
    <property type="component" value="Unassembled WGS sequence"/>
</dbReference>
<organism evidence="1 2">
    <name type="scientific">Papilio xuthus</name>
    <name type="common">Asian swallowtail butterfly</name>
    <dbReference type="NCBI Taxonomy" id="66420"/>
    <lineage>
        <taxon>Eukaryota</taxon>
        <taxon>Metazoa</taxon>
        <taxon>Ecdysozoa</taxon>
        <taxon>Arthropoda</taxon>
        <taxon>Hexapoda</taxon>
        <taxon>Insecta</taxon>
        <taxon>Pterygota</taxon>
        <taxon>Neoptera</taxon>
        <taxon>Endopterygota</taxon>
        <taxon>Lepidoptera</taxon>
        <taxon>Glossata</taxon>
        <taxon>Ditrysia</taxon>
        <taxon>Papilionoidea</taxon>
        <taxon>Papilionidae</taxon>
        <taxon>Papilioninae</taxon>
        <taxon>Papilio</taxon>
    </lineage>
</organism>
<dbReference type="AlphaFoldDB" id="A0A194PUQ3"/>
<name>A0A194PUQ3_PAPXU</name>
<proteinExistence type="predicted"/>
<evidence type="ECO:0000313" key="1">
    <source>
        <dbReference type="EMBL" id="KPI97136.1"/>
    </source>
</evidence>
<accession>A0A194PUQ3</accession>
<gene>
    <name evidence="1" type="ORF">RR46_09043</name>
</gene>
<reference evidence="1 2" key="1">
    <citation type="journal article" date="2015" name="Nat. Commun.">
        <title>Outbred genome sequencing and CRISPR/Cas9 gene editing in butterflies.</title>
        <authorList>
            <person name="Li X."/>
            <person name="Fan D."/>
            <person name="Zhang W."/>
            <person name="Liu G."/>
            <person name="Zhang L."/>
            <person name="Zhao L."/>
            <person name="Fang X."/>
            <person name="Chen L."/>
            <person name="Dong Y."/>
            <person name="Chen Y."/>
            <person name="Ding Y."/>
            <person name="Zhao R."/>
            <person name="Feng M."/>
            <person name="Zhu Y."/>
            <person name="Feng Y."/>
            <person name="Jiang X."/>
            <person name="Zhu D."/>
            <person name="Xiang H."/>
            <person name="Feng X."/>
            <person name="Li S."/>
            <person name="Wang J."/>
            <person name="Zhang G."/>
            <person name="Kronforst M.R."/>
            <person name="Wang W."/>
        </authorList>
    </citation>
    <scope>NUCLEOTIDE SEQUENCE [LARGE SCALE GENOMIC DNA]</scope>
    <source>
        <strain evidence="1">Ya'a_city_454_Px</strain>
        <tissue evidence="1">Whole body</tissue>
    </source>
</reference>
<evidence type="ECO:0000313" key="2">
    <source>
        <dbReference type="Proteomes" id="UP000053268"/>
    </source>
</evidence>
<protein>
    <submittedName>
        <fullName evidence="1">Uncharacterized protein</fullName>
    </submittedName>
</protein>